<proteinExistence type="predicted"/>
<evidence type="ECO:0000256" key="2">
    <source>
        <dbReference type="SAM" id="MobiDB-lite"/>
    </source>
</evidence>
<feature type="region of interest" description="Disordered" evidence="2">
    <location>
        <begin position="363"/>
        <end position="399"/>
    </location>
</feature>
<dbReference type="RefSeq" id="XP_005098686.1">
    <property type="nucleotide sequence ID" value="XM_005098629.3"/>
</dbReference>
<sequence length="490" mass="53206">MALRDTVGKWHAAMCLFQAGQVTAAIRKLLEVNNASAKVLHNIGCLHLSEGRNEEAIKLFSTAVDKDKYLAAAYYQRAVSYLQLQRHDRAELDFLTAKSMTPADGIDYRQLGASVLLTVEHIDDCVAAVRRSFSCQAPAILETVPIEDCLFYPPKNMVDNLVKHDFLGRAKVISSVQEKDIEYAVEQKEKDVLVPANVRAGHSVSLPGSPKALHGQPLRGQSGENIRLPPRPSRPPPRLQHGSPSPGLRKSKSVENVLDFDTEHVYEDVDSDSAPTPVSDVLRGRSARDSPSFPGMRKTGSGVQPNGSAASGLSTTGKPSEVRAQSQGFQVGRQSHLSKPPKGRMDDMLLNPANVRLCMPQVQTQQNRSLHSQSVQGSYEKRKADLTSTSSNDSHSRAVPSVLSRVHPSLLMAGSLVQNDAAERSRKPSPEQGSQNKYPGVSSTVSPPYSAAQPITTLKSTQSSVSPTQGSNTTQKSPKPPRPPPPRFKK</sequence>
<feature type="repeat" description="TPR" evidence="1">
    <location>
        <begin position="37"/>
        <end position="70"/>
    </location>
</feature>
<feature type="compositionally biased region" description="Polar residues" evidence="2">
    <location>
        <begin position="363"/>
        <end position="377"/>
    </location>
</feature>
<organism evidence="3 4">
    <name type="scientific">Aplysia californica</name>
    <name type="common">California sea hare</name>
    <dbReference type="NCBI Taxonomy" id="6500"/>
    <lineage>
        <taxon>Eukaryota</taxon>
        <taxon>Metazoa</taxon>
        <taxon>Spiralia</taxon>
        <taxon>Lophotrochozoa</taxon>
        <taxon>Mollusca</taxon>
        <taxon>Gastropoda</taxon>
        <taxon>Heterobranchia</taxon>
        <taxon>Euthyneura</taxon>
        <taxon>Tectipleura</taxon>
        <taxon>Aplysiida</taxon>
        <taxon>Aplysioidea</taxon>
        <taxon>Aplysiidae</taxon>
        <taxon>Aplysia</taxon>
    </lineage>
</organism>
<feature type="region of interest" description="Disordered" evidence="2">
    <location>
        <begin position="265"/>
        <end position="348"/>
    </location>
</feature>
<evidence type="ECO:0000256" key="1">
    <source>
        <dbReference type="PROSITE-ProRule" id="PRU00339"/>
    </source>
</evidence>
<dbReference type="SUPFAM" id="SSF48452">
    <property type="entry name" value="TPR-like"/>
    <property type="match status" value="1"/>
</dbReference>
<dbReference type="Pfam" id="PF13432">
    <property type="entry name" value="TPR_16"/>
    <property type="match status" value="1"/>
</dbReference>
<feature type="region of interest" description="Disordered" evidence="2">
    <location>
        <begin position="419"/>
        <end position="490"/>
    </location>
</feature>
<keyword evidence="1" id="KW-0802">TPR repeat</keyword>
<gene>
    <name evidence="4" type="primary">LOC101863436</name>
</gene>
<dbReference type="InterPro" id="IPR011990">
    <property type="entry name" value="TPR-like_helical_dom_sf"/>
</dbReference>
<feature type="compositionally biased region" description="Polar residues" evidence="2">
    <location>
        <begin position="431"/>
        <end position="477"/>
    </location>
</feature>
<dbReference type="Gene3D" id="1.25.40.10">
    <property type="entry name" value="Tetratricopeptide repeat domain"/>
    <property type="match status" value="1"/>
</dbReference>
<dbReference type="InterPro" id="IPR019734">
    <property type="entry name" value="TPR_rpt"/>
</dbReference>
<feature type="compositionally biased region" description="Pro residues" evidence="2">
    <location>
        <begin position="478"/>
        <end position="490"/>
    </location>
</feature>
<feature type="region of interest" description="Disordered" evidence="2">
    <location>
        <begin position="203"/>
        <end position="252"/>
    </location>
</feature>
<dbReference type="GeneID" id="101863436"/>
<evidence type="ECO:0000313" key="3">
    <source>
        <dbReference type="Proteomes" id="UP000694888"/>
    </source>
</evidence>
<dbReference type="InterPro" id="IPR051864">
    <property type="entry name" value="NCF2_NOXA1"/>
</dbReference>
<feature type="compositionally biased region" description="Pro residues" evidence="2">
    <location>
        <begin position="229"/>
        <end position="238"/>
    </location>
</feature>
<evidence type="ECO:0000313" key="4">
    <source>
        <dbReference type="RefSeq" id="XP_005098686.1"/>
    </source>
</evidence>
<dbReference type="Proteomes" id="UP000694888">
    <property type="component" value="Unplaced"/>
</dbReference>
<dbReference type="SMART" id="SM00028">
    <property type="entry name" value="TPR"/>
    <property type="match status" value="2"/>
</dbReference>
<keyword evidence="3" id="KW-1185">Reference proteome</keyword>
<feature type="compositionally biased region" description="Polar residues" evidence="2">
    <location>
        <begin position="301"/>
        <end position="337"/>
    </location>
</feature>
<protein>
    <submittedName>
        <fullName evidence="4">NADPH oxidase activator isoform X1</fullName>
    </submittedName>
</protein>
<name>A0ABM0JPT3_APLCA</name>
<dbReference type="PANTHER" id="PTHR15175:SF0">
    <property type="entry name" value="SH3 DOMAIN-CONTAINING PROTEIN C23A1.17"/>
    <property type="match status" value="1"/>
</dbReference>
<dbReference type="PANTHER" id="PTHR15175">
    <property type="entry name" value="NEUTROPHIL CYTOSOLIC FACTOR 2, NEUTROPHIL NADPH OXIDASE FACTOR 2"/>
    <property type="match status" value="1"/>
</dbReference>
<reference evidence="4" key="1">
    <citation type="submission" date="2025-08" db="UniProtKB">
        <authorList>
            <consortium name="RefSeq"/>
        </authorList>
    </citation>
    <scope>IDENTIFICATION</scope>
</reference>
<dbReference type="PROSITE" id="PS50005">
    <property type="entry name" value="TPR"/>
    <property type="match status" value="1"/>
</dbReference>
<accession>A0ABM0JPT3</accession>